<feature type="region of interest" description="Disordered" evidence="1">
    <location>
        <begin position="352"/>
        <end position="495"/>
    </location>
</feature>
<feature type="region of interest" description="Disordered" evidence="1">
    <location>
        <begin position="743"/>
        <end position="802"/>
    </location>
</feature>
<feature type="region of interest" description="Disordered" evidence="1">
    <location>
        <begin position="831"/>
        <end position="1052"/>
    </location>
</feature>
<gene>
    <name evidence="2" type="ORF">Tsubulata_034889</name>
</gene>
<reference evidence="2" key="1">
    <citation type="submission" date="2022-02" db="EMBL/GenBank/DDBJ databases">
        <authorList>
            <person name="Henning P.M."/>
            <person name="McCubbin A.G."/>
            <person name="Shore J.S."/>
        </authorList>
    </citation>
    <scope>NUCLEOTIDE SEQUENCE</scope>
    <source>
        <strain evidence="2">F60SS</strain>
        <tissue evidence="2">Leaves</tissue>
    </source>
</reference>
<accession>A0A9Q0F3K1</accession>
<feature type="region of interest" description="Disordered" evidence="1">
    <location>
        <begin position="1211"/>
        <end position="1230"/>
    </location>
</feature>
<feature type="compositionally biased region" description="Basic and acidic residues" evidence="1">
    <location>
        <begin position="1211"/>
        <end position="1223"/>
    </location>
</feature>
<feature type="compositionally biased region" description="Low complexity" evidence="1">
    <location>
        <begin position="285"/>
        <end position="295"/>
    </location>
</feature>
<feature type="region of interest" description="Disordered" evidence="1">
    <location>
        <begin position="1235"/>
        <end position="1312"/>
    </location>
</feature>
<feature type="compositionally biased region" description="Polar residues" evidence="1">
    <location>
        <begin position="840"/>
        <end position="853"/>
    </location>
</feature>
<dbReference type="PANTHER" id="PTHR31008:SF2">
    <property type="entry name" value="COP1-INTERACTING PROTEIN-LIKE PROTEIN"/>
    <property type="match status" value="1"/>
</dbReference>
<feature type="compositionally biased region" description="Basic and acidic residues" evidence="1">
    <location>
        <begin position="1303"/>
        <end position="1312"/>
    </location>
</feature>
<feature type="compositionally biased region" description="Polar residues" evidence="1">
    <location>
        <begin position="912"/>
        <end position="922"/>
    </location>
</feature>
<dbReference type="Proteomes" id="UP001141552">
    <property type="component" value="Unassembled WGS sequence"/>
</dbReference>
<feature type="compositionally biased region" description="Basic and acidic residues" evidence="1">
    <location>
        <begin position="642"/>
        <end position="653"/>
    </location>
</feature>
<feature type="compositionally biased region" description="Basic and acidic residues" evidence="1">
    <location>
        <begin position="672"/>
        <end position="682"/>
    </location>
</feature>
<comment type="caution">
    <text evidence="2">The sequence shown here is derived from an EMBL/GenBank/DDBJ whole genome shotgun (WGS) entry which is preliminary data.</text>
</comment>
<feature type="compositionally biased region" description="Low complexity" evidence="1">
    <location>
        <begin position="887"/>
        <end position="911"/>
    </location>
</feature>
<organism evidence="2 3">
    <name type="scientific">Turnera subulata</name>
    <dbReference type="NCBI Taxonomy" id="218843"/>
    <lineage>
        <taxon>Eukaryota</taxon>
        <taxon>Viridiplantae</taxon>
        <taxon>Streptophyta</taxon>
        <taxon>Embryophyta</taxon>
        <taxon>Tracheophyta</taxon>
        <taxon>Spermatophyta</taxon>
        <taxon>Magnoliopsida</taxon>
        <taxon>eudicotyledons</taxon>
        <taxon>Gunneridae</taxon>
        <taxon>Pentapetalae</taxon>
        <taxon>rosids</taxon>
        <taxon>fabids</taxon>
        <taxon>Malpighiales</taxon>
        <taxon>Passifloraceae</taxon>
        <taxon>Turnera</taxon>
    </lineage>
</organism>
<feature type="region of interest" description="Disordered" evidence="1">
    <location>
        <begin position="621"/>
        <end position="705"/>
    </location>
</feature>
<feature type="region of interest" description="Disordered" evidence="1">
    <location>
        <begin position="274"/>
        <end position="308"/>
    </location>
</feature>
<dbReference type="OrthoDB" id="1928292at2759"/>
<name>A0A9Q0F3K1_9ROSI</name>
<feature type="compositionally biased region" description="Low complexity" evidence="1">
    <location>
        <begin position="1258"/>
        <end position="1268"/>
    </location>
</feature>
<feature type="compositionally biased region" description="Polar residues" evidence="1">
    <location>
        <begin position="1273"/>
        <end position="1289"/>
    </location>
</feature>
<feature type="compositionally biased region" description="Low complexity" evidence="1">
    <location>
        <begin position="1293"/>
        <end position="1302"/>
    </location>
</feature>
<feature type="compositionally biased region" description="Low complexity" evidence="1">
    <location>
        <begin position="1137"/>
        <end position="1147"/>
    </location>
</feature>
<feature type="compositionally biased region" description="Basic and acidic residues" evidence="1">
    <location>
        <begin position="1007"/>
        <end position="1019"/>
    </location>
</feature>
<reference evidence="2" key="2">
    <citation type="journal article" date="2023" name="Plants (Basel)">
        <title>Annotation of the Turnera subulata (Passifloraceae) Draft Genome Reveals the S-Locus Evolved after the Divergence of Turneroideae from Passifloroideae in a Stepwise Manner.</title>
        <authorList>
            <person name="Henning P.M."/>
            <person name="Roalson E.H."/>
            <person name="Mir W."/>
            <person name="McCubbin A.G."/>
            <person name="Shore J.S."/>
        </authorList>
    </citation>
    <scope>NUCLEOTIDE SEQUENCE</scope>
    <source>
        <strain evidence="2">F60SS</strain>
    </source>
</reference>
<feature type="region of interest" description="Disordered" evidence="1">
    <location>
        <begin position="1071"/>
        <end position="1153"/>
    </location>
</feature>
<feature type="compositionally biased region" description="Basic and acidic residues" evidence="1">
    <location>
        <begin position="477"/>
        <end position="495"/>
    </location>
</feature>
<feature type="compositionally biased region" description="Basic residues" evidence="1">
    <location>
        <begin position="464"/>
        <end position="473"/>
    </location>
</feature>
<evidence type="ECO:0000313" key="2">
    <source>
        <dbReference type="EMBL" id="KAJ4824380.1"/>
    </source>
</evidence>
<evidence type="ECO:0008006" key="4">
    <source>
        <dbReference type="Google" id="ProtNLM"/>
    </source>
</evidence>
<feature type="compositionally biased region" description="Basic and acidic residues" evidence="1">
    <location>
        <begin position="749"/>
        <end position="775"/>
    </location>
</feature>
<feature type="region of interest" description="Disordered" evidence="1">
    <location>
        <begin position="120"/>
        <end position="141"/>
    </location>
</feature>
<keyword evidence="3" id="KW-1185">Reference proteome</keyword>
<dbReference type="EMBL" id="JAKUCV010007199">
    <property type="protein sequence ID" value="KAJ4824380.1"/>
    <property type="molecule type" value="Genomic_DNA"/>
</dbReference>
<feature type="compositionally biased region" description="Polar residues" evidence="1">
    <location>
        <begin position="949"/>
        <end position="961"/>
    </location>
</feature>
<feature type="compositionally biased region" description="Basic and acidic residues" evidence="1">
    <location>
        <begin position="790"/>
        <end position="802"/>
    </location>
</feature>
<protein>
    <recommendedName>
        <fullName evidence="4">COP1-interacting protein 7</fullName>
    </recommendedName>
</protein>
<feature type="compositionally biased region" description="Basic residues" evidence="1">
    <location>
        <begin position="414"/>
        <end position="423"/>
    </location>
</feature>
<evidence type="ECO:0000256" key="1">
    <source>
        <dbReference type="SAM" id="MobiDB-lite"/>
    </source>
</evidence>
<feature type="compositionally biased region" description="Low complexity" evidence="1">
    <location>
        <begin position="441"/>
        <end position="452"/>
    </location>
</feature>
<sequence length="1312" mass="144244">MKSSTRLDSAVFQLTPTRTRCDLIISANGKTEKIASGLVNPFLAHLKSAQDQMDKGGYSIILEPDPGSDATWFTKGTVERFVRFVSTPEVLERVYTLESEILQIEEAIAIQSNNDIGLSTVNDHQQKPTVRIEGSRPPTDSNEEKAIVLYSPGARPPESNGSTVQEGNSKVQLMKVLDTRRTVLQKEQGMAFARAVAAGYDIDHMPPLLSFSESFGASRLMDACLKFMELWKRKHETGQWVEIEAAEAMSSRSDFASMNTSGIVFSNGASKQFPEALDSNGKAGVSPSSDQKPPVDQQPPPGHQEYFQGQFPHLMFPPWPMHSPPGAPPVFQGYPMQGIPYYQNYPGNGPVFPPSYSSGEDPRLHAGQRRRSRRHSMDSNVEPETWEVDTPKTRSQDDLELEQETSGNREPGRKGSRSAKRQSGKVVIRNINYITSKRQDSSGSESESASASDIDEEDGEHGKSLRSSKRKGSLSKSVDKGNSSDREGTVYGKEDTGHWQAFQTYLLKDADEAERAVNQGTFEMEKEARVQRRKNTVGHDLLLLNRQDIGDDHDWTMMDMQGVNGNLRRMTRTSTDESLISGRMGQSGDGRRFIDGQLDVDSAEMAGRRGGYRRTANDDFLVQRHENKSGYSQSDPMAINGFERRNNDLDRRSSQNMDDDSYIVSLRSTPLDQDRTRGRNTIDMDSEFPASGQSADNQSNRDRSIIKYEPDALSLMPEREMEMGTIGYDPALDYDMHISAENGASANKKNKDIASKKLDKDRKSKLTPDSSDKKKTGGPIRKGKPSKMSPLDEAKARAEKLRTFKADLQKMKKEKEEEEMKRLEALKLARQKRIAARGSSVPTQSASQQTRKQLPTKLSPIAHKGSKFTDADPGPSSPLQRFPIRTLSAGSSDSLKASKASKMSMGSHSAGNRLSHSVSSLPETKKENGGVTPGVKASAARIRRLSEPKISSSNPVSSVKPRNSEPISKPKVSNVPETKKLSAIVNHDKSKAASLPELKIKTPKGTDVVHGKSAAKEIPQKMSGGKSAPTTSEGAKPKRNDGKISHHSDVDDNPIIEKTVVILECEKPQVSSIHAPEQANGVPEQNSAGYKARDKEGTRSEYAAIRAPVSPLDGMDRERSQHQLPKQQKTYEDKTENASNPENEASNLSDVAEKTYQAPFARVSSIEDPSTRNSEYAKAPMIGLPTVIAGTEAHKTHISDSKTLKLEKIPEALDKSQTKESSKGFRRLLKFGKKSHTAGDRYGESDNATAYGSEADDSAANVASSSEAHTLKNLISQDETPSAGSTPQKTSRHFSLLSSFRSKTSEKKLTVG</sequence>
<feature type="compositionally biased region" description="Basic and acidic residues" evidence="1">
    <location>
        <begin position="1035"/>
        <end position="1050"/>
    </location>
</feature>
<proteinExistence type="predicted"/>
<dbReference type="PANTHER" id="PTHR31008">
    <property type="entry name" value="COP1-INTERACTING PROTEIN-RELATED"/>
    <property type="match status" value="1"/>
</dbReference>
<evidence type="ECO:0000313" key="3">
    <source>
        <dbReference type="Proteomes" id="UP001141552"/>
    </source>
</evidence>